<dbReference type="Proteomes" id="UP001073053">
    <property type="component" value="Unassembled WGS sequence"/>
</dbReference>
<dbReference type="Gene3D" id="2.60.120.40">
    <property type="match status" value="1"/>
</dbReference>
<dbReference type="InterPro" id="IPR001073">
    <property type="entry name" value="C1q_dom"/>
</dbReference>
<dbReference type="PROSITE" id="PS50871">
    <property type="entry name" value="C1Q"/>
    <property type="match status" value="1"/>
</dbReference>
<reference evidence="4" key="2">
    <citation type="submission" date="2022-12" db="EMBL/GenBank/DDBJ databases">
        <title>Genomic of Bacillus halotolerans.</title>
        <authorList>
            <person name="Xu G."/>
            <person name="Ding Y."/>
        </authorList>
    </citation>
    <scope>NUCLEOTIDE SEQUENCE</scope>
    <source>
        <strain evidence="4">B13</strain>
    </source>
</reference>
<evidence type="ECO:0000313" key="4">
    <source>
        <dbReference type="EMBL" id="WAT20801.1"/>
    </source>
</evidence>
<feature type="region of interest" description="Disordered" evidence="1">
    <location>
        <begin position="1"/>
        <end position="43"/>
    </location>
</feature>
<feature type="compositionally biased region" description="Polar residues" evidence="1">
    <location>
        <begin position="22"/>
        <end position="43"/>
    </location>
</feature>
<name>A0A9Q4EKR4_9BACI</name>
<dbReference type="Proteomes" id="UP001164713">
    <property type="component" value="Chromosome"/>
</dbReference>
<organism evidence="3 5">
    <name type="scientific">Bacillus halotolerans</name>
    <dbReference type="NCBI Taxonomy" id="260554"/>
    <lineage>
        <taxon>Bacteria</taxon>
        <taxon>Bacillati</taxon>
        <taxon>Bacillota</taxon>
        <taxon>Bacilli</taxon>
        <taxon>Bacillales</taxon>
        <taxon>Bacillaceae</taxon>
        <taxon>Bacillus</taxon>
    </lineage>
</organism>
<dbReference type="RefSeq" id="WP_024122943.1">
    <property type="nucleotide sequence ID" value="NZ_ASJT01000098.1"/>
</dbReference>
<dbReference type="Pfam" id="PF00386">
    <property type="entry name" value="C1q"/>
    <property type="match status" value="1"/>
</dbReference>
<feature type="domain" description="C1q" evidence="2">
    <location>
        <begin position="47"/>
        <end position="188"/>
    </location>
</feature>
<evidence type="ECO:0000313" key="6">
    <source>
        <dbReference type="Proteomes" id="UP001164713"/>
    </source>
</evidence>
<dbReference type="AlphaFoldDB" id="A0A9Q4EKR4"/>
<evidence type="ECO:0000259" key="2">
    <source>
        <dbReference type="PROSITE" id="PS50871"/>
    </source>
</evidence>
<dbReference type="InterPro" id="IPR008983">
    <property type="entry name" value="Tumour_necrosis_fac-like_dom"/>
</dbReference>
<reference evidence="3" key="1">
    <citation type="submission" date="2022-02" db="EMBL/GenBank/DDBJ databases">
        <title>Crop Bioprotection Bacillus Genome Sequencing.</title>
        <authorList>
            <person name="Dunlap C."/>
        </authorList>
    </citation>
    <scope>NUCLEOTIDE SEQUENCE</scope>
    <source>
        <strain evidence="3">EC49O2N-C10</strain>
    </source>
</reference>
<keyword evidence="6" id="KW-1185">Reference proteome</keyword>
<dbReference type="EMBL" id="JALAWA010000007">
    <property type="protein sequence ID" value="MCY9185475.1"/>
    <property type="molecule type" value="Genomic_DNA"/>
</dbReference>
<evidence type="ECO:0000313" key="5">
    <source>
        <dbReference type="Proteomes" id="UP001073053"/>
    </source>
</evidence>
<evidence type="ECO:0000313" key="3">
    <source>
        <dbReference type="EMBL" id="MCY9185475.1"/>
    </source>
</evidence>
<accession>A0A9Q4EKR4</accession>
<gene>
    <name evidence="3" type="ORF">MOF03_12615</name>
    <name evidence="4" type="ORF">O0R52_17860</name>
</gene>
<evidence type="ECO:0000256" key="1">
    <source>
        <dbReference type="SAM" id="MobiDB-lite"/>
    </source>
</evidence>
<dbReference type="EMBL" id="CP114066">
    <property type="protein sequence ID" value="WAT20801.1"/>
    <property type="molecule type" value="Genomic_DNA"/>
</dbReference>
<dbReference type="SUPFAM" id="SSF49842">
    <property type="entry name" value="TNF-like"/>
    <property type="match status" value="1"/>
</dbReference>
<proteinExistence type="predicted"/>
<sequence>MPPRPTKWIKRNDRPEPLLSPSVMQGRNGNTPSTQQNQLFAPITSDTNQPISAFRATSNANLSVAANAASGVRFQNVQFDLANEYNPNTSTFSPRTAGVYSLNASVEFQTNAIVDFNLEVVFLVNQDVIGGNSQFQAGNLPAVVAITEILQLNAGDTVTVAMRSTAAGFIQATPRTRFAAARVPSPTA</sequence>
<protein>
    <submittedName>
        <fullName evidence="3">Complement C1q domain-containing protein</fullName>
    </submittedName>
</protein>